<dbReference type="SFLD" id="SFLDG01017">
    <property type="entry name" value="Polyprenyl_Transferase_Like"/>
    <property type="match status" value="1"/>
</dbReference>
<dbReference type="GO" id="GO:0008299">
    <property type="term" value="P:isoprenoid biosynthetic process"/>
    <property type="evidence" value="ECO:0007669"/>
    <property type="project" value="InterPro"/>
</dbReference>
<name>A0A0F0KQW3_9MICO</name>
<accession>A0A0F0KQW3</accession>
<dbReference type="GO" id="GO:0004337">
    <property type="term" value="F:(2E,6E)-farnesyl diphosphate synthase activity"/>
    <property type="evidence" value="ECO:0007669"/>
    <property type="project" value="UniProtKB-EC"/>
</dbReference>
<comment type="caution">
    <text evidence="7">The sequence shown here is derived from an EMBL/GenBank/DDBJ whole genome shotgun (WGS) entry which is preliminary data.</text>
</comment>
<protein>
    <submittedName>
        <fullName evidence="7">(2E,6E)-farnesyl diphosphate synthase</fullName>
        <ecNumber evidence="7">2.5.1.10</ecNumber>
    </submittedName>
</protein>
<dbReference type="Pfam" id="PF00348">
    <property type="entry name" value="polyprenyl_synt"/>
    <property type="match status" value="1"/>
</dbReference>
<evidence type="ECO:0000313" key="7">
    <source>
        <dbReference type="EMBL" id="KJL23297.1"/>
    </source>
</evidence>
<dbReference type="Proteomes" id="UP000033448">
    <property type="component" value="Unassembled WGS sequence"/>
</dbReference>
<evidence type="ECO:0000256" key="4">
    <source>
        <dbReference type="ARBA" id="ARBA00022723"/>
    </source>
</evidence>
<reference evidence="7 8" key="1">
    <citation type="submission" date="2015-02" db="EMBL/GenBank/DDBJ databases">
        <title>Draft genome sequences of ten Microbacterium spp. with emphasis on heavy metal contaminated environments.</title>
        <authorList>
            <person name="Corretto E."/>
        </authorList>
    </citation>
    <scope>NUCLEOTIDE SEQUENCE [LARGE SCALE GENOMIC DNA]</scope>
    <source>
        <strain evidence="7 8">DSM 23848</strain>
    </source>
</reference>
<dbReference type="RefSeq" id="WP_052674316.1">
    <property type="nucleotide sequence ID" value="NZ_CP099706.1"/>
</dbReference>
<keyword evidence="3 6" id="KW-0808">Transferase</keyword>
<gene>
    <name evidence="7" type="ORF">RL72_02085</name>
</gene>
<dbReference type="SFLD" id="SFLDS00005">
    <property type="entry name" value="Isoprenoid_Synthase_Type_I"/>
    <property type="match status" value="1"/>
</dbReference>
<evidence type="ECO:0000256" key="3">
    <source>
        <dbReference type="ARBA" id="ARBA00022679"/>
    </source>
</evidence>
<evidence type="ECO:0000256" key="6">
    <source>
        <dbReference type="RuleBase" id="RU004466"/>
    </source>
</evidence>
<dbReference type="PROSITE" id="PS00444">
    <property type="entry name" value="POLYPRENYL_SYNTHASE_2"/>
    <property type="match status" value="1"/>
</dbReference>
<keyword evidence="5" id="KW-0460">Magnesium</keyword>
<dbReference type="PROSITE" id="PS00723">
    <property type="entry name" value="POLYPRENYL_SYNTHASE_1"/>
    <property type="match status" value="1"/>
</dbReference>
<evidence type="ECO:0000256" key="2">
    <source>
        <dbReference type="ARBA" id="ARBA00006706"/>
    </source>
</evidence>
<sequence>MTDSAVAEDGLAEVGAVIDECFQDAAARLGDLAGFGAVWEETRRAADGGKLLRPRLLLAAHRAFDAGSPEDAIRVAAALELLHLAFLLHDDVIDRDVLRRGAPNLIARRRDAARAMGADEAEALRYGDSCAILAGDVLLSAAHRLIAELDAPAPRRRALWGVLSDAIGAAAVGEHADVLLGLQGGADEEAVLRTMEHKTARYSFSAPLRMGAILGGADATAVETLGVVGTTVGIAFQVRDDVLGVFGDPQHTGKSALSDLREGKITLLVAHAAADPSWQSASALFGDPGLDERGAAVLRAAIERSGGLARAEAAISGLVAEARATLLLSALPAALIDDLEHIIASAAERVR</sequence>
<organism evidence="7 8">
    <name type="scientific">Microbacterium azadirachtae</name>
    <dbReference type="NCBI Taxonomy" id="582680"/>
    <lineage>
        <taxon>Bacteria</taxon>
        <taxon>Bacillati</taxon>
        <taxon>Actinomycetota</taxon>
        <taxon>Actinomycetes</taxon>
        <taxon>Micrococcales</taxon>
        <taxon>Microbacteriaceae</taxon>
        <taxon>Microbacterium</taxon>
    </lineage>
</organism>
<comment type="similarity">
    <text evidence="2 6">Belongs to the FPP/GGPP synthase family.</text>
</comment>
<dbReference type="PANTHER" id="PTHR12001:SF85">
    <property type="entry name" value="SHORT CHAIN ISOPRENYL DIPHOSPHATE SYNTHASE"/>
    <property type="match status" value="1"/>
</dbReference>
<dbReference type="Gene3D" id="1.10.600.10">
    <property type="entry name" value="Farnesyl Diphosphate Synthase"/>
    <property type="match status" value="1"/>
</dbReference>
<evidence type="ECO:0000313" key="8">
    <source>
        <dbReference type="Proteomes" id="UP000033448"/>
    </source>
</evidence>
<dbReference type="InterPro" id="IPR033749">
    <property type="entry name" value="Polyprenyl_synt_CS"/>
</dbReference>
<dbReference type="PANTHER" id="PTHR12001">
    <property type="entry name" value="GERANYLGERANYL PYROPHOSPHATE SYNTHASE"/>
    <property type="match status" value="1"/>
</dbReference>
<dbReference type="AlphaFoldDB" id="A0A0F0KQW3"/>
<dbReference type="SUPFAM" id="SSF48576">
    <property type="entry name" value="Terpenoid synthases"/>
    <property type="match status" value="1"/>
</dbReference>
<dbReference type="GO" id="GO:0046872">
    <property type="term" value="F:metal ion binding"/>
    <property type="evidence" value="ECO:0007669"/>
    <property type="project" value="UniProtKB-KW"/>
</dbReference>
<comment type="cofactor">
    <cofactor evidence="1">
        <name>Mg(2+)</name>
        <dbReference type="ChEBI" id="CHEBI:18420"/>
    </cofactor>
</comment>
<keyword evidence="4" id="KW-0479">Metal-binding</keyword>
<dbReference type="InterPro" id="IPR000092">
    <property type="entry name" value="Polyprenyl_synt"/>
</dbReference>
<evidence type="ECO:0000256" key="1">
    <source>
        <dbReference type="ARBA" id="ARBA00001946"/>
    </source>
</evidence>
<dbReference type="EMBL" id="JYIT01000077">
    <property type="protein sequence ID" value="KJL23297.1"/>
    <property type="molecule type" value="Genomic_DNA"/>
</dbReference>
<dbReference type="PATRIC" id="fig|582680.7.peg.2132"/>
<dbReference type="InterPro" id="IPR008949">
    <property type="entry name" value="Isoprenoid_synthase_dom_sf"/>
</dbReference>
<keyword evidence="8" id="KW-1185">Reference proteome</keyword>
<proteinExistence type="inferred from homology"/>
<evidence type="ECO:0000256" key="5">
    <source>
        <dbReference type="ARBA" id="ARBA00022842"/>
    </source>
</evidence>
<dbReference type="EC" id="2.5.1.10" evidence="7"/>